<reference evidence="2 3" key="1">
    <citation type="submission" date="2024-11" db="EMBL/GenBank/DDBJ databases">
        <title>Adaptive evolution of stress response genes in parasites aligns with host niche diversity.</title>
        <authorList>
            <person name="Hahn C."/>
            <person name="Resl P."/>
        </authorList>
    </citation>
    <scope>NUCLEOTIDE SEQUENCE [LARGE SCALE GENOMIC DNA]</scope>
    <source>
        <strain evidence="2">EGGRZ-B1_66</strain>
        <tissue evidence="2">Body</tissue>
    </source>
</reference>
<organism evidence="2 3">
    <name type="scientific">Cichlidogyrus casuarinus</name>
    <dbReference type="NCBI Taxonomy" id="1844966"/>
    <lineage>
        <taxon>Eukaryota</taxon>
        <taxon>Metazoa</taxon>
        <taxon>Spiralia</taxon>
        <taxon>Lophotrochozoa</taxon>
        <taxon>Platyhelminthes</taxon>
        <taxon>Monogenea</taxon>
        <taxon>Monopisthocotylea</taxon>
        <taxon>Dactylogyridea</taxon>
        <taxon>Ancyrocephalidae</taxon>
        <taxon>Cichlidogyrus</taxon>
    </lineage>
</organism>
<keyword evidence="3" id="KW-1185">Reference proteome</keyword>
<evidence type="ECO:0000313" key="3">
    <source>
        <dbReference type="Proteomes" id="UP001626550"/>
    </source>
</evidence>
<dbReference type="AlphaFoldDB" id="A0ABD2PXN8"/>
<evidence type="ECO:0000313" key="2">
    <source>
        <dbReference type="EMBL" id="KAL3311853.1"/>
    </source>
</evidence>
<name>A0ABD2PXN8_9PLAT</name>
<evidence type="ECO:0000256" key="1">
    <source>
        <dbReference type="SAM" id="MobiDB-lite"/>
    </source>
</evidence>
<feature type="region of interest" description="Disordered" evidence="1">
    <location>
        <begin position="1"/>
        <end position="26"/>
    </location>
</feature>
<sequence>MTGTIDATTGASQQPQEKTKKDRSRVRFKRGTKCGSRFLCDEHPNHQRMRLFTQQFVYCLKASDNSSPDTFDRCRLEILGLRVFQSERCPLDITPKRTLPSRLFLQLDHCPHIAQQHMERIMLQMDRMNMTDASALKQSGAQFRWNVLSEDLHSSNISKDPFLNFQIFDHCTGDNQELLFLVSEKAQLDLCLVSLNAIYTLQSSVGDLVSRLQSMLQTLGMDTTAPEPRRRQPLTMSIDTALVEVTIFMRIPRLALRRCHTDDINFVIDPGLLLMFPAYISDLENKEGDLEASAKGQSGELRNMRHEFHLQDVSMEFRVKSSRQSLSLLPDTDLFMKGIWRSVLDPETKLHTHDSFLYDLEVNADLWPNTFDYPVKMRPFELSYIMQILNSLGKVQPLRVDVHAVPVTKTAKPVKMQASQRETKLLWRRLSLRLRNRCLLSEAKSKLLTLLNGTAPKARSRRPPVYSRPFSFKLLNPPANPASGSTNAEFGHLLLFGLETVDVNFCSSNGQLCSLDQLEDLPWAFSQFRPDADAQELPAYASNVNSVANATPGVSPTVLQKVMSPSTEPITCSVFDLVVKLGKTRLEISTAFAAERLFILSQPPDTVRNQRPKKPPAPGVQGTLSMMLPKFDTRLRSQVLTPYKGEEDSKFFFRGTRYQFHQLNHIKSSGSMDVSFNVMNKKTFDITTTNTLCGLRFDVSLFTDQMEFSPPKGEGMSPLRTDISNLTQSTPSKKRVSLGKKFRQIVKDKFNIRSRSSSRASGDTLYAVSSISGTPQLPTLHEEILDQR</sequence>
<proteinExistence type="predicted"/>
<gene>
    <name evidence="2" type="ORF">Ciccas_009563</name>
</gene>
<dbReference type="EMBL" id="JBJKFK010001986">
    <property type="protein sequence ID" value="KAL3311853.1"/>
    <property type="molecule type" value="Genomic_DNA"/>
</dbReference>
<accession>A0ABD2PXN8</accession>
<feature type="compositionally biased region" description="Polar residues" evidence="1">
    <location>
        <begin position="1"/>
        <end position="16"/>
    </location>
</feature>
<protein>
    <submittedName>
        <fullName evidence="2">Uncharacterized protein</fullName>
    </submittedName>
</protein>
<dbReference type="Proteomes" id="UP001626550">
    <property type="component" value="Unassembled WGS sequence"/>
</dbReference>
<comment type="caution">
    <text evidence="2">The sequence shown here is derived from an EMBL/GenBank/DDBJ whole genome shotgun (WGS) entry which is preliminary data.</text>
</comment>